<reference evidence="3" key="1">
    <citation type="submission" date="2018-02" db="EMBL/GenBank/DDBJ databases">
        <authorList>
            <person name="Cohen D.B."/>
            <person name="Kent A.D."/>
        </authorList>
    </citation>
    <scope>NUCLEOTIDE SEQUENCE</scope>
</reference>
<dbReference type="InterPro" id="IPR029058">
    <property type="entry name" value="AB_hydrolase_fold"/>
</dbReference>
<evidence type="ECO:0000313" key="3">
    <source>
        <dbReference type="EMBL" id="SPD11253.1"/>
    </source>
</evidence>
<evidence type="ECO:0000256" key="1">
    <source>
        <dbReference type="SAM" id="MobiDB-lite"/>
    </source>
</evidence>
<dbReference type="Gene3D" id="3.40.50.1820">
    <property type="entry name" value="alpha/beta hydrolase"/>
    <property type="match status" value="1"/>
</dbReference>
<accession>A0A2N9HHP7</accession>
<gene>
    <name evidence="3" type="ORF">FSB_LOCUS39135</name>
</gene>
<dbReference type="PANTHER" id="PTHR42886:SF38">
    <property type="entry name" value="ALPHA_BETA-HYDROLASES SUPERFAMILY PROTEIN"/>
    <property type="match status" value="1"/>
</dbReference>
<name>A0A2N9HHP7_FAGSY</name>
<dbReference type="PANTHER" id="PTHR42886">
    <property type="entry name" value="RE40534P-RELATED"/>
    <property type="match status" value="1"/>
</dbReference>
<protein>
    <recommendedName>
        <fullName evidence="2">Serine aminopeptidase S33 domain-containing protein</fullName>
    </recommendedName>
</protein>
<sequence>MSITRPTQTQEERAQHPVTHRQRVVIENNHGEKLVGILHDTGSKELAILCHGFQSWKERIPMVNLAAALEKEGISAFRFDFAGNGESEGSFQYGNYRREADDLRAVIQHFRMEKRVITAIIGHSKGGNVVLLYAAKFNDVSIVVNMSGRFNLERGIEGRLGKFEYRVTEESLMDRLNTDTRTACLLIHQDCRVLTVHGSMDKIVPVEDAMEFAKFIPNHKLHIIEGADHEYTSNQDELASIVVDFVKTRFFQGRDMSEQLSSCIRVDRSIQSRL</sequence>
<dbReference type="SUPFAM" id="SSF53474">
    <property type="entry name" value="alpha/beta-Hydrolases"/>
    <property type="match status" value="1"/>
</dbReference>
<dbReference type="InterPro" id="IPR022742">
    <property type="entry name" value="Hydrolase_4"/>
</dbReference>
<proteinExistence type="predicted"/>
<dbReference type="EMBL" id="OIVN01003446">
    <property type="protein sequence ID" value="SPD11253.1"/>
    <property type="molecule type" value="Genomic_DNA"/>
</dbReference>
<feature type="domain" description="Serine aminopeptidase S33" evidence="2">
    <location>
        <begin position="44"/>
        <end position="151"/>
    </location>
</feature>
<organism evidence="3">
    <name type="scientific">Fagus sylvatica</name>
    <name type="common">Beechnut</name>
    <dbReference type="NCBI Taxonomy" id="28930"/>
    <lineage>
        <taxon>Eukaryota</taxon>
        <taxon>Viridiplantae</taxon>
        <taxon>Streptophyta</taxon>
        <taxon>Embryophyta</taxon>
        <taxon>Tracheophyta</taxon>
        <taxon>Spermatophyta</taxon>
        <taxon>Magnoliopsida</taxon>
        <taxon>eudicotyledons</taxon>
        <taxon>Gunneridae</taxon>
        <taxon>Pentapetalae</taxon>
        <taxon>rosids</taxon>
        <taxon>fabids</taxon>
        <taxon>Fagales</taxon>
        <taxon>Fagaceae</taxon>
        <taxon>Fagus</taxon>
    </lineage>
</organism>
<dbReference type="Pfam" id="PF12146">
    <property type="entry name" value="Hydrolase_4"/>
    <property type="match status" value="1"/>
</dbReference>
<feature type="region of interest" description="Disordered" evidence="1">
    <location>
        <begin position="1"/>
        <end position="21"/>
    </location>
</feature>
<dbReference type="AlphaFoldDB" id="A0A2N9HHP7"/>
<evidence type="ECO:0000259" key="2">
    <source>
        <dbReference type="Pfam" id="PF12146"/>
    </source>
</evidence>